<keyword evidence="8" id="KW-1185">Reference proteome</keyword>
<dbReference type="SUPFAM" id="SSF48403">
    <property type="entry name" value="Ankyrin repeat"/>
    <property type="match status" value="1"/>
</dbReference>
<dbReference type="OrthoDB" id="440494at2759"/>
<evidence type="ECO:0000256" key="1">
    <source>
        <dbReference type="ARBA" id="ARBA00022737"/>
    </source>
</evidence>
<evidence type="ECO:0000313" key="5">
    <source>
        <dbReference type="EMBL" id="CAI4020880.1"/>
    </source>
</evidence>
<dbReference type="EMBL" id="CAMXCT030006838">
    <property type="protein sequence ID" value="CAL4808192.1"/>
    <property type="molecule type" value="Genomic_DNA"/>
</dbReference>
<name>A0A9P1GTS6_9DINO</name>
<sequence>MELYIQDARHLRISDLSISVIFDLRPNVYALLANGAEPEDRTEEARTALICAAARGHVLVVAKLLDFQADVQALDKMNQTALHAASVGGKAECIQLLHKKRARLEQKDGAGRTPMQLALDCKEEGSIRQLLKLRAVMPEEAAKKPEMQPLIQEVEREVLLEQLKEAELLCGKQQLKDAEQAFEDARQHLLRLIQLSETARVTPVIQNAEYRLSDLQEQCRVCKQEASRTEAKIKETEAELTRLQSEHKEQSKDLALLRRDLDSLRAAKSKKMEELQNIKQLIQQVQKEGVDVTVRYRPFMIDPRTKETGEDKQDYCRRRGWGGGWKPGPLKQWKWWPNTANAHRLCFYLDEMDSKTPGMSQKERDERAHSLMRKYYELTYDRDCNISTPEGAAQAVAVPKYR</sequence>
<keyword evidence="2 3" id="KW-0040">ANK repeat</keyword>
<evidence type="ECO:0000313" key="8">
    <source>
        <dbReference type="Proteomes" id="UP001152797"/>
    </source>
</evidence>
<evidence type="ECO:0000256" key="2">
    <source>
        <dbReference type="ARBA" id="ARBA00023043"/>
    </source>
</evidence>
<evidence type="ECO:0000313" key="7">
    <source>
        <dbReference type="EMBL" id="CAL4808192.1"/>
    </source>
</evidence>
<reference evidence="6" key="2">
    <citation type="submission" date="2024-04" db="EMBL/GenBank/DDBJ databases">
        <authorList>
            <person name="Chen Y."/>
            <person name="Shah S."/>
            <person name="Dougan E. K."/>
            <person name="Thang M."/>
            <person name="Chan C."/>
        </authorList>
    </citation>
    <scope>NUCLEOTIDE SEQUENCE [LARGE SCALE GENOMIC DNA]</scope>
</reference>
<keyword evidence="4" id="KW-0175">Coiled coil</keyword>
<evidence type="ECO:0000313" key="6">
    <source>
        <dbReference type="EMBL" id="CAL1174255.1"/>
    </source>
</evidence>
<feature type="repeat" description="ANK" evidence="3">
    <location>
        <begin position="44"/>
        <end position="76"/>
    </location>
</feature>
<evidence type="ECO:0000256" key="3">
    <source>
        <dbReference type="PROSITE-ProRule" id="PRU00023"/>
    </source>
</evidence>
<dbReference type="InterPro" id="IPR002110">
    <property type="entry name" value="Ankyrin_rpt"/>
</dbReference>
<dbReference type="Gene3D" id="1.25.40.20">
    <property type="entry name" value="Ankyrin repeat-containing domain"/>
    <property type="match status" value="1"/>
</dbReference>
<gene>
    <name evidence="5" type="ORF">C1SCF055_LOCUS45260</name>
</gene>
<reference evidence="5" key="1">
    <citation type="submission" date="2022-10" db="EMBL/GenBank/DDBJ databases">
        <authorList>
            <person name="Chen Y."/>
            <person name="Dougan E. K."/>
            <person name="Chan C."/>
            <person name="Rhodes N."/>
            <person name="Thang M."/>
        </authorList>
    </citation>
    <scope>NUCLEOTIDE SEQUENCE</scope>
</reference>
<dbReference type="Proteomes" id="UP001152797">
    <property type="component" value="Unassembled WGS sequence"/>
</dbReference>
<proteinExistence type="predicted"/>
<organism evidence="5">
    <name type="scientific">Cladocopium goreaui</name>
    <dbReference type="NCBI Taxonomy" id="2562237"/>
    <lineage>
        <taxon>Eukaryota</taxon>
        <taxon>Sar</taxon>
        <taxon>Alveolata</taxon>
        <taxon>Dinophyceae</taxon>
        <taxon>Suessiales</taxon>
        <taxon>Symbiodiniaceae</taxon>
        <taxon>Cladocopium</taxon>
    </lineage>
</organism>
<feature type="coiled-coil region" evidence="4">
    <location>
        <begin position="175"/>
        <end position="288"/>
    </location>
</feature>
<comment type="caution">
    <text evidence="5">The sequence shown here is derived from an EMBL/GenBank/DDBJ whole genome shotgun (WGS) entry which is preliminary data.</text>
</comment>
<dbReference type="PANTHER" id="PTHR24171">
    <property type="entry name" value="ANKYRIN REPEAT DOMAIN-CONTAINING PROTEIN 39-RELATED"/>
    <property type="match status" value="1"/>
</dbReference>
<protein>
    <submittedName>
        <fullName evidence="7">Ankyrin repeat, bromo and BTB domain-containing protein DDB_G0293800</fullName>
    </submittedName>
</protein>
<evidence type="ECO:0000256" key="4">
    <source>
        <dbReference type="SAM" id="Coils"/>
    </source>
</evidence>
<dbReference type="EMBL" id="CAMXCT010006838">
    <property type="protein sequence ID" value="CAI4020880.1"/>
    <property type="molecule type" value="Genomic_DNA"/>
</dbReference>
<keyword evidence="1" id="KW-0677">Repeat</keyword>
<dbReference type="SMART" id="SM00248">
    <property type="entry name" value="ANK"/>
    <property type="match status" value="3"/>
</dbReference>
<dbReference type="AlphaFoldDB" id="A0A9P1GTS6"/>
<dbReference type="PROSITE" id="PS50088">
    <property type="entry name" value="ANK_REPEAT"/>
    <property type="match status" value="1"/>
</dbReference>
<accession>A0A9P1GTS6</accession>
<dbReference type="Pfam" id="PF12796">
    <property type="entry name" value="Ank_2"/>
    <property type="match status" value="1"/>
</dbReference>
<dbReference type="InterPro" id="IPR036770">
    <property type="entry name" value="Ankyrin_rpt-contain_sf"/>
</dbReference>
<dbReference type="EMBL" id="CAMXCT020006838">
    <property type="protein sequence ID" value="CAL1174255.1"/>
    <property type="molecule type" value="Genomic_DNA"/>
</dbReference>